<keyword evidence="4" id="KW-1185">Reference proteome</keyword>
<organism evidence="3 4">
    <name type="scientific">Cetraspora pellucida</name>
    <dbReference type="NCBI Taxonomy" id="1433469"/>
    <lineage>
        <taxon>Eukaryota</taxon>
        <taxon>Fungi</taxon>
        <taxon>Fungi incertae sedis</taxon>
        <taxon>Mucoromycota</taxon>
        <taxon>Glomeromycotina</taxon>
        <taxon>Glomeromycetes</taxon>
        <taxon>Diversisporales</taxon>
        <taxon>Gigasporaceae</taxon>
        <taxon>Cetraspora</taxon>
    </lineage>
</organism>
<proteinExistence type="predicted"/>
<evidence type="ECO:0000256" key="2">
    <source>
        <dbReference type="SAM" id="MobiDB-lite"/>
    </source>
</evidence>
<sequence>MSLCKCYFNYKLFEKCCAIKIRKKEDKKINQSNFQEYLYIALYGSTKTLINEQEFKNIFINKLFLNKEKQESNDNENLSKENNNSNNNEQQLPEDNHEQISEKKEQQISEEHEEQQIPNNTILIENLKKAIKDSNLEDLFLNKQIYNDITNSQLTYDEKMNLQDERKQELNNRINEMINETENIDNLSENQVLDNLIKQSDITFHGKNLLQQNKKVKLNKLQQNLLQYYKEKINQTERNTQQEIIQNIQEKINKETNIVKLQVDMQEEIDNDKDLTNQQK</sequence>
<accession>A0A9N9IYP1</accession>
<dbReference type="AlphaFoldDB" id="A0A9N9IYP1"/>
<dbReference type="Proteomes" id="UP000789759">
    <property type="component" value="Unassembled WGS sequence"/>
</dbReference>
<comment type="caution">
    <text evidence="3">The sequence shown here is derived from an EMBL/GenBank/DDBJ whole genome shotgun (WGS) entry which is preliminary data.</text>
</comment>
<name>A0A9N9IYP1_9GLOM</name>
<feature type="coiled-coil region" evidence="1">
    <location>
        <begin position="160"/>
        <end position="190"/>
    </location>
</feature>
<evidence type="ECO:0000313" key="4">
    <source>
        <dbReference type="Proteomes" id="UP000789759"/>
    </source>
</evidence>
<dbReference type="EMBL" id="CAJVQA010018489">
    <property type="protein sequence ID" value="CAG8754324.1"/>
    <property type="molecule type" value="Genomic_DNA"/>
</dbReference>
<evidence type="ECO:0000313" key="3">
    <source>
        <dbReference type="EMBL" id="CAG8754324.1"/>
    </source>
</evidence>
<feature type="compositionally biased region" description="Basic and acidic residues" evidence="2">
    <location>
        <begin position="94"/>
        <end position="110"/>
    </location>
</feature>
<reference evidence="3" key="1">
    <citation type="submission" date="2021-06" db="EMBL/GenBank/DDBJ databases">
        <authorList>
            <person name="Kallberg Y."/>
            <person name="Tangrot J."/>
            <person name="Rosling A."/>
        </authorList>
    </citation>
    <scope>NUCLEOTIDE SEQUENCE</scope>
    <source>
        <strain evidence="3">FL966</strain>
    </source>
</reference>
<protein>
    <submittedName>
        <fullName evidence="3">14209_t:CDS:1</fullName>
    </submittedName>
</protein>
<gene>
    <name evidence="3" type="ORF">CPELLU_LOCUS14913</name>
</gene>
<keyword evidence="1" id="KW-0175">Coiled coil</keyword>
<feature type="region of interest" description="Disordered" evidence="2">
    <location>
        <begin position="71"/>
        <end position="117"/>
    </location>
</feature>
<evidence type="ECO:0000256" key="1">
    <source>
        <dbReference type="SAM" id="Coils"/>
    </source>
</evidence>
<feature type="compositionally biased region" description="Low complexity" evidence="2">
    <location>
        <begin position="80"/>
        <end position="89"/>
    </location>
</feature>